<proteinExistence type="predicted"/>
<reference evidence="1 2" key="1">
    <citation type="submission" date="2017-11" db="EMBL/GenBank/DDBJ databases">
        <title>Complete genome of a free-living desiccation-tolerant cyanobacterium and its photosynthetic adaptation to extreme terrestrial habitat.</title>
        <authorList>
            <person name="Shang J."/>
        </authorList>
    </citation>
    <scope>NUCLEOTIDE SEQUENCE [LARGE SCALE GENOMIC DNA]</scope>
    <source>
        <strain evidence="1 2">CCNUN1</strain>
    </source>
</reference>
<keyword evidence="2" id="KW-1185">Reference proteome</keyword>
<dbReference type="KEGG" id="nfl:COO91_05482"/>
<evidence type="ECO:0000313" key="2">
    <source>
        <dbReference type="Proteomes" id="UP000232003"/>
    </source>
</evidence>
<evidence type="ECO:0000313" key="1">
    <source>
        <dbReference type="EMBL" id="AUB39488.1"/>
    </source>
</evidence>
<organism evidence="1 2">
    <name type="scientific">Nostoc flagelliforme CCNUN1</name>
    <dbReference type="NCBI Taxonomy" id="2038116"/>
    <lineage>
        <taxon>Bacteria</taxon>
        <taxon>Bacillati</taxon>
        <taxon>Cyanobacteriota</taxon>
        <taxon>Cyanophyceae</taxon>
        <taxon>Nostocales</taxon>
        <taxon>Nostocaceae</taxon>
        <taxon>Nostoc</taxon>
    </lineage>
</organism>
<gene>
    <name evidence="1" type="ORF">COO91_05482</name>
</gene>
<dbReference type="EMBL" id="CP024785">
    <property type="protein sequence ID" value="AUB39488.1"/>
    <property type="molecule type" value="Genomic_DNA"/>
</dbReference>
<sequence>MKLLYANRICCRLRETNRVLDFIQSPISEIILTSSDNYKGEISKEDWEFLIFNFFPN</sequence>
<accession>A0A2K8SVM4</accession>
<dbReference type="Proteomes" id="UP000232003">
    <property type="component" value="Chromosome"/>
</dbReference>
<protein>
    <submittedName>
        <fullName evidence="1">Uncharacterized protein</fullName>
    </submittedName>
</protein>
<name>A0A2K8SVM4_9NOSO</name>
<dbReference type="AlphaFoldDB" id="A0A2K8SVM4"/>